<feature type="compositionally biased region" description="Low complexity" evidence="1">
    <location>
        <begin position="64"/>
        <end position="73"/>
    </location>
</feature>
<proteinExistence type="predicted"/>
<feature type="transmembrane region" description="Helical" evidence="2">
    <location>
        <begin position="340"/>
        <end position="360"/>
    </location>
</feature>
<keyword evidence="2" id="KW-0812">Transmembrane</keyword>
<feature type="region of interest" description="Disordered" evidence="1">
    <location>
        <begin position="1"/>
        <end position="81"/>
    </location>
</feature>
<evidence type="ECO:0000313" key="3">
    <source>
        <dbReference type="EMBL" id="MBM0275657.1"/>
    </source>
</evidence>
<accession>A0ABS1YE83</accession>
<sequence length="373" mass="39549">MTLAVAAGAPAVPGSAAQARSHPTTLAGSAAPTPQSPDVPGERGLVEAGMPAAGDTARRDGSARPRPSTSPTPEDVPAEVGVRLLDAPVNRRDDTRAHKYIVDHVHPGTTIRRRMVVKNDSEVRRRIDVYPASAEVTDNGFEFGPDRSENELSSWIRVDETQVVLGPDKEATIWVTIRVPEKAEAGERYAVVWAETAGRDGQTVKQVARAGIRVYLSVGPGGEPPSGFEVDELTGGRDAEGTPFVTAEVRNTGQRALDLAGDLWLADGPGGLSAGPVRAEAKTLPLDGRTTIRVALDRRLPDGPWQARLALASGWTKRTATGSVTFGARPAVADRVDRSGLVLTSSAAGSLLVLLLFAAYTYRRRMRQPVPVG</sequence>
<feature type="compositionally biased region" description="Low complexity" evidence="1">
    <location>
        <begin position="1"/>
        <end position="19"/>
    </location>
</feature>
<evidence type="ECO:0000256" key="1">
    <source>
        <dbReference type="SAM" id="MobiDB-lite"/>
    </source>
</evidence>
<evidence type="ECO:0008006" key="5">
    <source>
        <dbReference type="Google" id="ProtNLM"/>
    </source>
</evidence>
<organism evidence="3 4">
    <name type="scientific">Micromonospora tarensis</name>
    <dbReference type="NCBI Taxonomy" id="2806100"/>
    <lineage>
        <taxon>Bacteria</taxon>
        <taxon>Bacillati</taxon>
        <taxon>Actinomycetota</taxon>
        <taxon>Actinomycetes</taxon>
        <taxon>Micromonosporales</taxon>
        <taxon>Micromonosporaceae</taxon>
        <taxon>Micromonospora</taxon>
    </lineage>
</organism>
<keyword evidence="2" id="KW-0472">Membrane</keyword>
<comment type="caution">
    <text evidence="3">The sequence shown here is derived from an EMBL/GenBank/DDBJ whole genome shotgun (WGS) entry which is preliminary data.</text>
</comment>
<dbReference type="RefSeq" id="WP_203148048.1">
    <property type="nucleotide sequence ID" value="NZ_JAEVHL010000029.1"/>
</dbReference>
<name>A0ABS1YE83_9ACTN</name>
<evidence type="ECO:0000256" key="2">
    <source>
        <dbReference type="SAM" id="Phobius"/>
    </source>
</evidence>
<gene>
    <name evidence="3" type="ORF">JM949_09480</name>
</gene>
<evidence type="ECO:0000313" key="4">
    <source>
        <dbReference type="Proteomes" id="UP000622245"/>
    </source>
</evidence>
<dbReference type="Proteomes" id="UP000622245">
    <property type="component" value="Unassembled WGS sequence"/>
</dbReference>
<keyword evidence="4" id="KW-1185">Reference proteome</keyword>
<dbReference type="EMBL" id="JAEVHL010000029">
    <property type="protein sequence ID" value="MBM0275657.1"/>
    <property type="molecule type" value="Genomic_DNA"/>
</dbReference>
<reference evidence="3 4" key="1">
    <citation type="submission" date="2021-01" db="EMBL/GenBank/DDBJ databases">
        <title>Draft genome sequence of Micromonospora sp. strain STR1s_6.</title>
        <authorList>
            <person name="Karlyshev A."/>
            <person name="Jawad R."/>
        </authorList>
    </citation>
    <scope>NUCLEOTIDE SEQUENCE [LARGE SCALE GENOMIC DNA]</scope>
    <source>
        <strain evidence="3 4">STR1S-6</strain>
    </source>
</reference>
<keyword evidence="2" id="KW-1133">Transmembrane helix</keyword>
<protein>
    <recommendedName>
        <fullName evidence="5">Peptidase</fullName>
    </recommendedName>
</protein>